<dbReference type="EMBL" id="CP072649">
    <property type="protein sequence ID" value="QUW04674.1"/>
    <property type="molecule type" value="Genomic_DNA"/>
</dbReference>
<dbReference type="CDD" id="cd04242">
    <property type="entry name" value="AAK_G5K_ProB"/>
    <property type="match status" value="1"/>
</dbReference>
<feature type="binding site" evidence="8">
    <location>
        <position position="36"/>
    </location>
    <ligand>
        <name>ATP</name>
        <dbReference type="ChEBI" id="CHEBI:30616"/>
    </ligand>
</feature>
<evidence type="ECO:0000256" key="1">
    <source>
        <dbReference type="ARBA" id="ARBA00022490"/>
    </source>
</evidence>
<comment type="catalytic activity">
    <reaction evidence="8">
        <text>L-glutamate + ATP = L-glutamyl 5-phosphate + ADP</text>
        <dbReference type="Rhea" id="RHEA:14877"/>
        <dbReference type="ChEBI" id="CHEBI:29985"/>
        <dbReference type="ChEBI" id="CHEBI:30616"/>
        <dbReference type="ChEBI" id="CHEBI:58274"/>
        <dbReference type="ChEBI" id="CHEBI:456216"/>
        <dbReference type="EC" id="2.7.2.11"/>
    </reaction>
</comment>
<evidence type="ECO:0000259" key="10">
    <source>
        <dbReference type="SMART" id="SM00359"/>
    </source>
</evidence>
<dbReference type="PIRSF" id="PIRSF000729">
    <property type="entry name" value="GK"/>
    <property type="match status" value="1"/>
</dbReference>
<evidence type="ECO:0000313" key="11">
    <source>
        <dbReference type="EMBL" id="QUW04674.1"/>
    </source>
</evidence>
<dbReference type="InterPro" id="IPR002478">
    <property type="entry name" value="PUA"/>
</dbReference>
<dbReference type="RefSeq" id="WP_211430563.1">
    <property type="nucleotide sequence ID" value="NZ_CP072649.1"/>
</dbReference>
<comment type="pathway">
    <text evidence="8">Amino-acid biosynthesis; L-proline biosynthesis; L-glutamate 5-semialdehyde from L-glutamate: step 1/2.</text>
</comment>
<keyword evidence="7 8" id="KW-0067">ATP-binding</keyword>
<dbReference type="InterPro" id="IPR001048">
    <property type="entry name" value="Asp/Glu/Uridylate_kinase"/>
</dbReference>
<dbReference type="Proteomes" id="UP000676506">
    <property type="component" value="Chromosome 2"/>
</dbReference>
<proteinExistence type="inferred from homology"/>
<dbReference type="SUPFAM" id="SSF88697">
    <property type="entry name" value="PUA domain-like"/>
    <property type="match status" value="1"/>
</dbReference>
<reference evidence="11 12" key="1">
    <citation type="submission" date="2021-03" db="EMBL/GenBank/DDBJ databases">
        <title>Genomic and phenotypic characterization of Chloracidobacterium isolates provides evidence for multiple species.</title>
        <authorList>
            <person name="Saini M.K."/>
            <person name="Costas A.M.G."/>
            <person name="Tank M."/>
            <person name="Bryant D.A."/>
        </authorList>
    </citation>
    <scope>NUCLEOTIDE SEQUENCE [LARGE SCALE GENOMIC DNA]</scope>
    <source>
        <strain evidence="11 12">BV2-C</strain>
    </source>
</reference>
<keyword evidence="5 8" id="KW-0547">Nucleotide-binding</keyword>
<comment type="similarity">
    <text evidence="8">Belongs to the glutamate 5-kinase family.</text>
</comment>
<evidence type="ECO:0000256" key="9">
    <source>
        <dbReference type="SAM" id="MobiDB-lite"/>
    </source>
</evidence>
<dbReference type="PRINTS" id="PR00474">
    <property type="entry name" value="GLU5KINASE"/>
</dbReference>
<dbReference type="NCBIfam" id="TIGR01027">
    <property type="entry name" value="proB"/>
    <property type="match status" value="1"/>
</dbReference>
<keyword evidence="3 8" id="KW-0641">Proline biosynthesis</keyword>
<dbReference type="InterPro" id="IPR019797">
    <property type="entry name" value="Glutamate_5-kinase_CS"/>
</dbReference>
<keyword evidence="2 8" id="KW-0028">Amino-acid biosynthesis</keyword>
<dbReference type="SUPFAM" id="SSF53633">
    <property type="entry name" value="Carbamate kinase-like"/>
    <property type="match status" value="1"/>
</dbReference>
<sequence>MTDRNVTLDTHSPPTGDHQARATRAQLASAQRLVVKIGSNVLVEPKTGLVEAALHHLVAQCRALREAGRTVVIVSSGAVACGMTQLRAHRLPLGKDLSFKQAAAAIGQPLLMRYYEQAFAPTPVAQVLLTYDDARDRERFLNARHTLRTLLTLGVVPIINENDTVATAEIKFGDNDFLSALVANILDADLLVLLSDVDGLFDRDPKRHATARRLSFVPEVDAATLALASGSTSSLGTGGMSSKLTAAQTAARFGVTTVIVNGRTPDILPRVVAGEDLGTLFPPMTTALGGRKRWIANLRPKGAITLDAGAVRAVATQGKSVLPSGIVRVEGRFAAGDVIACRDEQGREVARGLTSYSADEITDIRGLRSAEIAERLGFRAHDEVIHRDDLALTGDR</sequence>
<dbReference type="InterPro" id="IPR011529">
    <property type="entry name" value="Glu_5kinase"/>
</dbReference>
<dbReference type="Pfam" id="PF00696">
    <property type="entry name" value="AA_kinase"/>
    <property type="match status" value="1"/>
</dbReference>
<comment type="subcellular location">
    <subcellularLocation>
        <location evidence="8">Cytoplasm</location>
    </subcellularLocation>
</comment>
<evidence type="ECO:0000256" key="7">
    <source>
        <dbReference type="ARBA" id="ARBA00022840"/>
    </source>
</evidence>
<feature type="binding site" evidence="8">
    <location>
        <position position="76"/>
    </location>
    <ligand>
        <name>substrate</name>
    </ligand>
</feature>
<name>A0ABX8BCN5_9BACT</name>
<dbReference type="EC" id="2.7.2.11" evidence="8"/>
<evidence type="ECO:0000256" key="6">
    <source>
        <dbReference type="ARBA" id="ARBA00022777"/>
    </source>
</evidence>
<evidence type="ECO:0000256" key="4">
    <source>
        <dbReference type="ARBA" id="ARBA00022679"/>
    </source>
</evidence>
<dbReference type="HAMAP" id="MF_00456">
    <property type="entry name" value="ProB"/>
    <property type="match status" value="1"/>
</dbReference>
<comment type="function">
    <text evidence="8">Catalyzes the transfer of a phosphate group to glutamate to form L-glutamate 5-phosphate.</text>
</comment>
<evidence type="ECO:0000256" key="5">
    <source>
        <dbReference type="ARBA" id="ARBA00022741"/>
    </source>
</evidence>
<evidence type="ECO:0000256" key="8">
    <source>
        <dbReference type="HAMAP-Rule" id="MF_00456"/>
    </source>
</evidence>
<dbReference type="Gene3D" id="3.40.1160.10">
    <property type="entry name" value="Acetylglutamate kinase-like"/>
    <property type="match status" value="2"/>
</dbReference>
<keyword evidence="4 8" id="KW-0808">Transferase</keyword>
<feature type="domain" description="PUA" evidence="10">
    <location>
        <begin position="302"/>
        <end position="381"/>
    </location>
</feature>
<dbReference type="PROSITE" id="PS00902">
    <property type="entry name" value="GLUTAMATE_5_KINASE"/>
    <property type="match status" value="1"/>
</dbReference>
<keyword evidence="1 8" id="KW-0963">Cytoplasm</keyword>
<keyword evidence="6 8" id="KW-0418">Kinase</keyword>
<feature type="binding site" evidence="8">
    <location>
        <position position="175"/>
    </location>
    <ligand>
        <name>substrate</name>
    </ligand>
</feature>
<dbReference type="SMART" id="SM00359">
    <property type="entry name" value="PUA"/>
    <property type="match status" value="1"/>
</dbReference>
<accession>A0ABX8BCN5</accession>
<feature type="region of interest" description="Disordered" evidence="9">
    <location>
        <begin position="1"/>
        <end position="21"/>
    </location>
</feature>
<organism evidence="11 12">
    <name type="scientific">Chloracidobacterium validum</name>
    <dbReference type="NCBI Taxonomy" id="2821543"/>
    <lineage>
        <taxon>Bacteria</taxon>
        <taxon>Pseudomonadati</taxon>
        <taxon>Acidobacteriota</taxon>
        <taxon>Terriglobia</taxon>
        <taxon>Terriglobales</taxon>
        <taxon>Acidobacteriaceae</taxon>
        <taxon>Chloracidobacterium</taxon>
    </lineage>
</organism>
<keyword evidence="12" id="KW-1185">Reference proteome</keyword>
<dbReference type="PANTHER" id="PTHR43654">
    <property type="entry name" value="GLUTAMATE 5-KINASE"/>
    <property type="match status" value="1"/>
</dbReference>
<dbReference type="InterPro" id="IPR041739">
    <property type="entry name" value="G5K_ProB"/>
</dbReference>
<feature type="binding site" evidence="8">
    <location>
        <begin position="195"/>
        <end position="196"/>
    </location>
    <ligand>
        <name>ATP</name>
        <dbReference type="ChEBI" id="CHEBI:30616"/>
    </ligand>
</feature>
<feature type="binding site" evidence="8">
    <location>
        <begin position="237"/>
        <end position="243"/>
    </location>
    <ligand>
        <name>ATP</name>
        <dbReference type="ChEBI" id="CHEBI:30616"/>
    </ligand>
</feature>
<dbReference type="InterPro" id="IPR036393">
    <property type="entry name" value="AceGlu_kinase-like_sf"/>
</dbReference>
<dbReference type="CDD" id="cd21157">
    <property type="entry name" value="PUA_G5K"/>
    <property type="match status" value="1"/>
</dbReference>
<dbReference type="InterPro" id="IPR005715">
    <property type="entry name" value="Glu_5kinase/COase_Synthase"/>
</dbReference>
<evidence type="ECO:0000313" key="12">
    <source>
        <dbReference type="Proteomes" id="UP000676506"/>
    </source>
</evidence>
<dbReference type="GO" id="GO:0004349">
    <property type="term" value="F:glutamate 5-kinase activity"/>
    <property type="evidence" value="ECO:0007669"/>
    <property type="project" value="UniProtKB-EC"/>
</dbReference>
<dbReference type="Gene3D" id="2.30.130.10">
    <property type="entry name" value="PUA domain"/>
    <property type="match status" value="1"/>
</dbReference>
<evidence type="ECO:0000256" key="3">
    <source>
        <dbReference type="ARBA" id="ARBA00022650"/>
    </source>
</evidence>
<protein>
    <recommendedName>
        <fullName evidence="8">Glutamate 5-kinase</fullName>
        <ecNumber evidence="8">2.7.2.11</ecNumber>
    </recommendedName>
    <alternativeName>
        <fullName evidence="8">Gamma-glutamyl kinase</fullName>
        <shortName evidence="8">GK</shortName>
    </alternativeName>
</protein>
<dbReference type="InterPro" id="IPR015947">
    <property type="entry name" value="PUA-like_sf"/>
</dbReference>
<dbReference type="PROSITE" id="PS50890">
    <property type="entry name" value="PUA"/>
    <property type="match status" value="1"/>
</dbReference>
<dbReference type="InterPro" id="IPR001057">
    <property type="entry name" value="Glu/AcGlu_kinase"/>
</dbReference>
<feature type="compositionally biased region" description="Polar residues" evidence="9">
    <location>
        <begin position="1"/>
        <end position="13"/>
    </location>
</feature>
<dbReference type="PANTHER" id="PTHR43654:SF1">
    <property type="entry name" value="ISOPENTENYL PHOSPHATE KINASE"/>
    <property type="match status" value="1"/>
</dbReference>
<dbReference type="InterPro" id="IPR036974">
    <property type="entry name" value="PUA_sf"/>
</dbReference>
<gene>
    <name evidence="8 11" type="primary">proB</name>
    <name evidence="11" type="ORF">J8C06_12955</name>
</gene>
<dbReference type="Pfam" id="PF01472">
    <property type="entry name" value="PUA"/>
    <property type="match status" value="1"/>
</dbReference>
<feature type="binding site" evidence="8">
    <location>
        <position position="163"/>
    </location>
    <ligand>
        <name>substrate</name>
    </ligand>
</feature>
<evidence type="ECO:0000256" key="2">
    <source>
        <dbReference type="ARBA" id="ARBA00022605"/>
    </source>
</evidence>